<feature type="region of interest" description="Disordered" evidence="1">
    <location>
        <begin position="1"/>
        <end position="65"/>
    </location>
</feature>
<organism evidence="2 3">
    <name type="scientific">Hortaea werneckii</name>
    <name type="common">Black yeast</name>
    <name type="synonym">Cladosporium werneckii</name>
    <dbReference type="NCBI Taxonomy" id="91943"/>
    <lineage>
        <taxon>Eukaryota</taxon>
        <taxon>Fungi</taxon>
        <taxon>Dikarya</taxon>
        <taxon>Ascomycota</taxon>
        <taxon>Pezizomycotina</taxon>
        <taxon>Dothideomycetes</taxon>
        <taxon>Dothideomycetidae</taxon>
        <taxon>Mycosphaerellales</taxon>
        <taxon>Teratosphaeriaceae</taxon>
        <taxon>Hortaea</taxon>
    </lineage>
</organism>
<name>A0A3M6XAA9_HORWE</name>
<evidence type="ECO:0000313" key="3">
    <source>
        <dbReference type="Proteomes" id="UP000281245"/>
    </source>
</evidence>
<dbReference type="OrthoDB" id="5397183at2759"/>
<feature type="compositionally biased region" description="Low complexity" evidence="1">
    <location>
        <begin position="13"/>
        <end position="29"/>
    </location>
</feature>
<dbReference type="VEuPathDB" id="FungiDB:BTJ68_06098"/>
<protein>
    <submittedName>
        <fullName evidence="2">Uncharacterized protein</fullName>
    </submittedName>
</protein>
<feature type="region of interest" description="Disordered" evidence="1">
    <location>
        <begin position="115"/>
        <end position="157"/>
    </location>
</feature>
<dbReference type="Proteomes" id="UP000281245">
    <property type="component" value="Unassembled WGS sequence"/>
</dbReference>
<feature type="compositionally biased region" description="Polar residues" evidence="1">
    <location>
        <begin position="119"/>
        <end position="137"/>
    </location>
</feature>
<reference evidence="2 3" key="1">
    <citation type="journal article" date="2018" name="BMC Genomics">
        <title>Genomic evidence for intraspecific hybridization in a clonal and extremely halotolerant yeast.</title>
        <authorList>
            <person name="Gostincar C."/>
            <person name="Stajich J.E."/>
            <person name="Zupancic J."/>
            <person name="Zalar P."/>
            <person name="Gunde-Cimerman N."/>
        </authorList>
    </citation>
    <scope>NUCLEOTIDE SEQUENCE [LARGE SCALE GENOMIC DNA]</scope>
    <source>
        <strain evidence="2 3">EXF-6656</strain>
    </source>
</reference>
<proteinExistence type="predicted"/>
<evidence type="ECO:0000313" key="2">
    <source>
        <dbReference type="EMBL" id="RMX87783.1"/>
    </source>
</evidence>
<comment type="caution">
    <text evidence="2">The sequence shown here is derived from an EMBL/GenBank/DDBJ whole genome shotgun (WGS) entry which is preliminary data.</text>
</comment>
<sequence length="500" mass="54823">MLPNYYGRVDSGQTTPPSTQTPCQPNTKKAGGKGRKRGSTNKSVSQPKRRRSNTKDDFKSSSPSDIQITDAWPALKASNTVAKHGAGSVSLASSHVSEPTINSMVSVYARPTSMDAVHSTGQPTSMGTLKSQKLTSRTAHENLDSSATINSRSKQSQPLLNQPVENWALHQSKHLSSTINHSPTLSYSEEEDVFGPPLEIESEQFLTTGGVEERHLNTNQMPAPHSENELNSVRNRAHNRTTSPSVQTSILTEDEAIALDDAEEELLADVTNEAEKPFVRGERTAKQNVKEVDEHDDYGGALLTDAEKQLLSSFQATSGNDEAKPVVRSPFPSAIRDRSRIRGASNTTVLRTCFRIGEALNVGCQAVRNNRPVLLELYARVVDSWQEGAERGKGRKQNFVIHDLYHGKPPHVDASFVLCGQSKVWDIDTSRFLTKREGGIMCRAIGQMKKEGPGRGKWYINLLSIWEATRDDVHAVAGICVKDVPRTSATMSGEDEKVAL</sequence>
<dbReference type="AlphaFoldDB" id="A0A3M6XAA9"/>
<gene>
    <name evidence="2" type="ORF">D0869_02106</name>
</gene>
<dbReference type="EMBL" id="QWIJ01000099">
    <property type="protein sequence ID" value="RMX87783.1"/>
    <property type="molecule type" value="Genomic_DNA"/>
</dbReference>
<feature type="compositionally biased region" description="Polar residues" evidence="1">
    <location>
        <begin position="144"/>
        <end position="157"/>
    </location>
</feature>
<evidence type="ECO:0000256" key="1">
    <source>
        <dbReference type="SAM" id="MobiDB-lite"/>
    </source>
</evidence>
<feature type="compositionally biased region" description="Basic residues" evidence="1">
    <location>
        <begin position="30"/>
        <end position="39"/>
    </location>
</feature>
<accession>A0A3M6XAA9</accession>